<dbReference type="EMBL" id="JAEPQZ010000003">
    <property type="protein sequence ID" value="KAG2183395.1"/>
    <property type="molecule type" value="Genomic_DNA"/>
</dbReference>
<gene>
    <name evidence="1" type="ORF">INT43_006401</name>
</gene>
<dbReference type="PANTHER" id="PTHR39214">
    <property type="entry name" value="MICROBODY (PEROXISOME) BIOGENESIS PROTEIN PEROXIN 8 (EUROFUNG)"/>
    <property type="match status" value="1"/>
</dbReference>
<protein>
    <submittedName>
        <fullName evidence="1">Uncharacterized protein</fullName>
    </submittedName>
</protein>
<comment type="caution">
    <text evidence="1">The sequence shown here is derived from an EMBL/GenBank/DDBJ whole genome shotgun (WGS) entry which is preliminary data.</text>
</comment>
<dbReference type="AlphaFoldDB" id="A0A8H7UHM1"/>
<name>A0A8H7UHM1_MORIS</name>
<dbReference type="PANTHER" id="PTHR39214:SF1">
    <property type="entry name" value="MICROBODY (PEROXISOME) BIOGENESIS PROTEIN PEROXIN 8 (EUROFUNG)"/>
    <property type="match status" value="1"/>
</dbReference>
<accession>A0A8H7UHM1</accession>
<proteinExistence type="predicted"/>
<dbReference type="Proteomes" id="UP000654370">
    <property type="component" value="Unassembled WGS sequence"/>
</dbReference>
<dbReference type="SUPFAM" id="SSF48371">
    <property type="entry name" value="ARM repeat"/>
    <property type="match status" value="1"/>
</dbReference>
<organism evidence="1 2">
    <name type="scientific">Mortierella isabellina</name>
    <name type="common">Filamentous fungus</name>
    <name type="synonym">Umbelopsis isabellina</name>
    <dbReference type="NCBI Taxonomy" id="91625"/>
    <lineage>
        <taxon>Eukaryota</taxon>
        <taxon>Fungi</taxon>
        <taxon>Fungi incertae sedis</taxon>
        <taxon>Mucoromycota</taxon>
        <taxon>Mucoromycotina</taxon>
        <taxon>Umbelopsidomycetes</taxon>
        <taxon>Umbelopsidales</taxon>
        <taxon>Umbelopsidaceae</taxon>
        <taxon>Umbelopsis</taxon>
    </lineage>
</organism>
<evidence type="ECO:0000313" key="1">
    <source>
        <dbReference type="EMBL" id="KAG2183395.1"/>
    </source>
</evidence>
<dbReference type="OrthoDB" id="2357318at2759"/>
<dbReference type="InterPro" id="IPR055334">
    <property type="entry name" value="PEX8-like"/>
</dbReference>
<keyword evidence="2" id="KW-1185">Reference proteome</keyword>
<dbReference type="InterPro" id="IPR016024">
    <property type="entry name" value="ARM-type_fold"/>
</dbReference>
<evidence type="ECO:0000313" key="2">
    <source>
        <dbReference type="Proteomes" id="UP000654370"/>
    </source>
</evidence>
<reference evidence="1" key="1">
    <citation type="submission" date="2020-12" db="EMBL/GenBank/DDBJ databases">
        <title>Metabolic potential, ecology and presence of endohyphal bacteria is reflected in genomic diversity of Mucoromycotina.</title>
        <authorList>
            <person name="Muszewska A."/>
            <person name="Okrasinska A."/>
            <person name="Steczkiewicz K."/>
            <person name="Drgas O."/>
            <person name="Orlowska M."/>
            <person name="Perlinska-Lenart U."/>
            <person name="Aleksandrzak-Piekarczyk T."/>
            <person name="Szatraj K."/>
            <person name="Zielenkiewicz U."/>
            <person name="Pilsyk S."/>
            <person name="Malc E."/>
            <person name="Mieczkowski P."/>
            <person name="Kruszewska J.S."/>
            <person name="Biernat P."/>
            <person name="Pawlowska J."/>
        </authorList>
    </citation>
    <scope>NUCLEOTIDE SEQUENCE</scope>
    <source>
        <strain evidence="1">WA0000067209</strain>
    </source>
</reference>
<sequence>MSNDQDLKQLASALSESYTAYLKNPNPKSLNHLNEYNSHLPLSWYTPQLLNALQSHYKSGESNVQPPIVGLWSTWIRRLVLSGDDLAGSQQHLAFVVDQFEQILTVNKDIASVKYTVIALSCLTGLNNGTVDDDRIAFLLSKSLNIAAEVENDQDLQDTVDASLSYFVANATSQDALVSVLESYVSILGRHLRRVFYLVENAADLRWRQKNNSKALSSLWQALQSIHDNVSDKAASSAATAGFVRMLQFAKGNRSKSVRTLEKESENVICTYLNDQSKRWKVASVAVEIDKAQDVVLFLASQCVPALQQGGVNSLEIELLLDCLVNGLIANPHTWRNGAYIRDVSWSSESTLANLERLTADAMFKDIGRLCRAIGKLIHVTLEKQVKEKGDIVNHYVQPILERLSSFSYNLYVDWDACVRQADYPSSYEPPANTEGSDQAALEERSLNARIYEQVWNIHKTVLFGYTTIFLTTAVDAAGGVGLNQIDSAAQQIVLSYANLNFISDKLGSASGFQAYQNTLTAAVTFLKTDGQVQALNDLLQTAFREHYTSKYTIDNALALSEVQQKRALFFVDLLEQVMESVNDNVLENDILPVIYQLLGDRHDKALFESAHAVVLCIFETKKPISRELACVYAKTLLDSYPQKLSHQQLRLAYTNMVQALCEIDDSVAWLTVNHLRKRIDSFDATQVVDRSHFLITYIDQMKPVSLGPFFGMMMKDIGELIKNEPIGSATALLKIVYETVSGNGISDMRRVDAVGWYLQLKQDIESRAELGKDVAPVN</sequence>